<reference evidence="2 3" key="1">
    <citation type="submission" date="2021-01" db="EMBL/GenBank/DDBJ databases">
        <title>Genomic Encyclopedia of Type Strains, Phase IV (KMG-IV): sequencing the most valuable type-strain genomes for metagenomic binning, comparative biology and taxonomic classification.</title>
        <authorList>
            <person name="Goeker M."/>
        </authorList>
    </citation>
    <scope>NUCLEOTIDE SEQUENCE [LARGE SCALE GENOMIC DNA]</scope>
    <source>
        <strain evidence="2 3">DSM 28236</strain>
    </source>
</reference>
<keyword evidence="3" id="KW-1185">Reference proteome</keyword>
<evidence type="ECO:0008006" key="4">
    <source>
        <dbReference type="Google" id="ProtNLM"/>
    </source>
</evidence>
<dbReference type="EMBL" id="JAFBER010000004">
    <property type="protein sequence ID" value="MBM7644821.1"/>
    <property type="molecule type" value="Genomic_DNA"/>
</dbReference>
<gene>
    <name evidence="2" type="ORF">JOD45_001028</name>
</gene>
<keyword evidence="1" id="KW-1133">Transmembrane helix</keyword>
<name>A0ABS2PXP6_9BACL</name>
<dbReference type="Proteomes" id="UP000808914">
    <property type="component" value="Unassembled WGS sequence"/>
</dbReference>
<accession>A0ABS2PXP6</accession>
<feature type="transmembrane region" description="Helical" evidence="1">
    <location>
        <begin position="6"/>
        <end position="27"/>
    </location>
</feature>
<keyword evidence="1" id="KW-0472">Membrane</keyword>
<evidence type="ECO:0000313" key="2">
    <source>
        <dbReference type="EMBL" id="MBM7644821.1"/>
    </source>
</evidence>
<dbReference type="RefSeq" id="WP_239549095.1">
    <property type="nucleotide sequence ID" value="NZ_JAFBER010000004.1"/>
</dbReference>
<comment type="caution">
    <text evidence="2">The sequence shown here is derived from an EMBL/GenBank/DDBJ whole genome shotgun (WGS) entry which is preliminary data.</text>
</comment>
<sequence>MVMTGLVILLIFVFLFVILWFCTYISIDLQGLISELDIDGELKIKVWGVTILKKNLEDIDLDVSPFKMVLKSDGDNDRVSVNIEEFKAGFSKMMKGVKLLGDLNQRYQLLKWFKIKHLMWRTKVGLDDAALTGISAGVIWMIKIQLIRLIDEWFVLKKRPVIDVWPVYQSFAAETEFSCMISFRLGKAIITGYRIAKYWKRRHHPACQNIQYKA</sequence>
<organism evidence="2 3">
    <name type="scientific">Scopulibacillus daqui</name>
    <dbReference type="NCBI Taxonomy" id="1469162"/>
    <lineage>
        <taxon>Bacteria</taxon>
        <taxon>Bacillati</taxon>
        <taxon>Bacillota</taxon>
        <taxon>Bacilli</taxon>
        <taxon>Bacillales</taxon>
        <taxon>Sporolactobacillaceae</taxon>
        <taxon>Scopulibacillus</taxon>
    </lineage>
</organism>
<evidence type="ECO:0000256" key="1">
    <source>
        <dbReference type="SAM" id="Phobius"/>
    </source>
</evidence>
<dbReference type="InterPro" id="IPR021338">
    <property type="entry name" value="DUF2953"/>
</dbReference>
<dbReference type="Pfam" id="PF11167">
    <property type="entry name" value="DUF2953"/>
    <property type="match status" value="1"/>
</dbReference>
<protein>
    <recommendedName>
        <fullName evidence="4">DUF2953 family protein</fullName>
    </recommendedName>
</protein>
<proteinExistence type="predicted"/>
<keyword evidence="1" id="KW-0812">Transmembrane</keyword>
<evidence type="ECO:0000313" key="3">
    <source>
        <dbReference type="Proteomes" id="UP000808914"/>
    </source>
</evidence>